<accession>A0A7W7T2E8</accession>
<keyword evidence="4" id="KW-1185">Reference proteome</keyword>
<sequence>MITSIAEQTSLLLLNASIEAARAAGRTDARPAPGTEDVAAVVARVKAVHPVMAMAIDEQFENAAEKSADKSDHPAE</sequence>
<dbReference type="RefSeq" id="WP_184676553.1">
    <property type="nucleotide sequence ID" value="NZ_BAABAI010000045.1"/>
</dbReference>
<dbReference type="Proteomes" id="UP000542674">
    <property type="component" value="Unassembled WGS sequence"/>
</dbReference>
<evidence type="ECO:0000313" key="4">
    <source>
        <dbReference type="Proteomes" id="UP000542674"/>
    </source>
</evidence>
<keyword evidence="1" id="KW-0807">Transducer</keyword>
<evidence type="ECO:0000256" key="1">
    <source>
        <dbReference type="PROSITE-ProRule" id="PRU00284"/>
    </source>
</evidence>
<protein>
    <recommendedName>
        <fullName evidence="2">Methyl-accepting transducer domain-containing protein</fullName>
    </recommendedName>
</protein>
<comment type="caution">
    <text evidence="3">The sequence shown here is derived from an EMBL/GenBank/DDBJ whole genome shotgun (WGS) entry which is preliminary data.</text>
</comment>
<dbReference type="GO" id="GO:0007165">
    <property type="term" value="P:signal transduction"/>
    <property type="evidence" value="ECO:0007669"/>
    <property type="project" value="UniProtKB-KW"/>
</dbReference>
<name>A0A7W7T2E8_9PSEU</name>
<dbReference type="SUPFAM" id="SSF58104">
    <property type="entry name" value="Methyl-accepting chemotaxis protein (MCP) signaling domain"/>
    <property type="match status" value="1"/>
</dbReference>
<dbReference type="InterPro" id="IPR004089">
    <property type="entry name" value="MCPsignal_dom"/>
</dbReference>
<dbReference type="PROSITE" id="PS50111">
    <property type="entry name" value="CHEMOTAXIS_TRANSDUC_2"/>
    <property type="match status" value="1"/>
</dbReference>
<dbReference type="Gene3D" id="1.10.287.950">
    <property type="entry name" value="Methyl-accepting chemotaxis protein"/>
    <property type="match status" value="1"/>
</dbReference>
<organism evidence="3 4">
    <name type="scientific">Saccharothrix violaceirubra</name>
    <dbReference type="NCBI Taxonomy" id="413306"/>
    <lineage>
        <taxon>Bacteria</taxon>
        <taxon>Bacillati</taxon>
        <taxon>Actinomycetota</taxon>
        <taxon>Actinomycetes</taxon>
        <taxon>Pseudonocardiales</taxon>
        <taxon>Pseudonocardiaceae</taxon>
        <taxon>Saccharothrix</taxon>
    </lineage>
</organism>
<dbReference type="EMBL" id="JACHJS010000001">
    <property type="protein sequence ID" value="MBB4965293.1"/>
    <property type="molecule type" value="Genomic_DNA"/>
</dbReference>
<dbReference type="GO" id="GO:0016020">
    <property type="term" value="C:membrane"/>
    <property type="evidence" value="ECO:0007669"/>
    <property type="project" value="InterPro"/>
</dbReference>
<reference evidence="3 4" key="1">
    <citation type="submission" date="2020-08" db="EMBL/GenBank/DDBJ databases">
        <title>Sequencing the genomes of 1000 actinobacteria strains.</title>
        <authorList>
            <person name="Klenk H.-P."/>
        </authorList>
    </citation>
    <scope>NUCLEOTIDE SEQUENCE [LARGE SCALE GENOMIC DNA]</scope>
    <source>
        <strain evidence="3 4">DSM 45084</strain>
    </source>
</reference>
<gene>
    <name evidence="3" type="ORF">F4559_002652</name>
</gene>
<dbReference type="AlphaFoldDB" id="A0A7W7T2E8"/>
<evidence type="ECO:0000313" key="3">
    <source>
        <dbReference type="EMBL" id="MBB4965293.1"/>
    </source>
</evidence>
<feature type="domain" description="Methyl-accepting transducer" evidence="2">
    <location>
        <begin position="1"/>
        <end position="76"/>
    </location>
</feature>
<evidence type="ECO:0000259" key="2">
    <source>
        <dbReference type="PROSITE" id="PS50111"/>
    </source>
</evidence>
<proteinExistence type="predicted"/>